<protein>
    <submittedName>
        <fullName evidence="1">Uncharacterized protein</fullName>
    </submittedName>
</protein>
<accession>A0A2V1DT19</accession>
<dbReference type="AlphaFoldDB" id="A0A2V1DT19"/>
<name>A0A2V1DT19_9PLEO</name>
<sequence length="84" mass="9488">MSRGKLALAVPHIGFVGLLGTNIQGTHKFLQCLSHFYDEQPKYYQIPTYQWGLVLFDYLISALSFGYTGPEYSPIADLLQGFQL</sequence>
<evidence type="ECO:0000313" key="2">
    <source>
        <dbReference type="Proteomes" id="UP000244855"/>
    </source>
</evidence>
<keyword evidence="2" id="KW-1185">Reference proteome</keyword>
<organism evidence="1 2">
    <name type="scientific">Periconia macrospinosa</name>
    <dbReference type="NCBI Taxonomy" id="97972"/>
    <lineage>
        <taxon>Eukaryota</taxon>
        <taxon>Fungi</taxon>
        <taxon>Dikarya</taxon>
        <taxon>Ascomycota</taxon>
        <taxon>Pezizomycotina</taxon>
        <taxon>Dothideomycetes</taxon>
        <taxon>Pleosporomycetidae</taxon>
        <taxon>Pleosporales</taxon>
        <taxon>Massarineae</taxon>
        <taxon>Periconiaceae</taxon>
        <taxon>Periconia</taxon>
    </lineage>
</organism>
<reference evidence="1 2" key="1">
    <citation type="journal article" date="2018" name="Sci. Rep.">
        <title>Comparative genomics provides insights into the lifestyle and reveals functional heterogeneity of dark septate endophytic fungi.</title>
        <authorList>
            <person name="Knapp D.G."/>
            <person name="Nemeth J.B."/>
            <person name="Barry K."/>
            <person name="Hainaut M."/>
            <person name="Henrissat B."/>
            <person name="Johnson J."/>
            <person name="Kuo A."/>
            <person name="Lim J.H.P."/>
            <person name="Lipzen A."/>
            <person name="Nolan M."/>
            <person name="Ohm R.A."/>
            <person name="Tamas L."/>
            <person name="Grigoriev I.V."/>
            <person name="Spatafora J.W."/>
            <person name="Nagy L.G."/>
            <person name="Kovacs G.M."/>
        </authorList>
    </citation>
    <scope>NUCLEOTIDE SEQUENCE [LARGE SCALE GENOMIC DNA]</scope>
    <source>
        <strain evidence="1 2">DSE2036</strain>
    </source>
</reference>
<evidence type="ECO:0000313" key="1">
    <source>
        <dbReference type="EMBL" id="PVI01403.1"/>
    </source>
</evidence>
<dbReference type="EMBL" id="KZ805358">
    <property type="protein sequence ID" value="PVI01403.1"/>
    <property type="molecule type" value="Genomic_DNA"/>
</dbReference>
<gene>
    <name evidence="1" type="ORF">DM02DRAFT_613687</name>
</gene>
<proteinExistence type="predicted"/>
<dbReference type="Proteomes" id="UP000244855">
    <property type="component" value="Unassembled WGS sequence"/>
</dbReference>